<proteinExistence type="inferred from homology"/>
<reference evidence="8" key="1">
    <citation type="submission" date="2021-01" db="EMBL/GenBank/DDBJ databases">
        <title>Genome public.</title>
        <authorList>
            <person name="Liu C."/>
            <person name="Sun Q."/>
        </authorList>
    </citation>
    <scope>NUCLEOTIDE SEQUENCE [LARGE SCALE GENOMIC DNA]</scope>
    <source>
        <strain evidence="8">YIM B02505</strain>
    </source>
</reference>
<feature type="transmembrane region" description="Helical" evidence="5">
    <location>
        <begin position="181"/>
        <end position="203"/>
    </location>
</feature>
<comment type="similarity">
    <text evidence="5">Belongs to the binding-protein-dependent transport system permease family.</text>
</comment>
<organism evidence="7 8">
    <name type="scientific">Clostridium yunnanense</name>
    <dbReference type="NCBI Taxonomy" id="2800325"/>
    <lineage>
        <taxon>Bacteria</taxon>
        <taxon>Bacillati</taxon>
        <taxon>Bacillota</taxon>
        <taxon>Clostridia</taxon>
        <taxon>Eubacteriales</taxon>
        <taxon>Clostridiaceae</taxon>
        <taxon>Clostridium</taxon>
    </lineage>
</organism>
<dbReference type="PANTHER" id="PTHR43839:SF3">
    <property type="entry name" value="OLIGOPEPTIDE ABC TRANSPORTER, PERMEASE PROTEIN"/>
    <property type="match status" value="1"/>
</dbReference>
<dbReference type="EMBL" id="JAENHN010000046">
    <property type="protein sequence ID" value="MBK1812324.1"/>
    <property type="molecule type" value="Genomic_DNA"/>
</dbReference>
<dbReference type="PROSITE" id="PS50928">
    <property type="entry name" value="ABC_TM1"/>
    <property type="match status" value="1"/>
</dbReference>
<keyword evidence="4 5" id="KW-0472">Membrane</keyword>
<feature type="transmembrane region" description="Helical" evidence="5">
    <location>
        <begin position="303"/>
        <end position="326"/>
    </location>
</feature>
<sequence>MNNNSNKFNTERKLNSSDQFNKTFKSIKSKVTSYKNPNVLFILGTIIILAIVFIILFPEKLTSQNPYSIEGIKSAIQSNGTLAIKGAPFSPSKENLLGTDSLGRDILSIIVYGTSFTVEICFFVVLGRFLIALPLGIAAGVGNSFSNSAINLFNVIFSTVPSLLISIMILKIAFFTNLFKAQSLIAFVVVLTAVGWSKLAGIIRERVQSILAQPFVTGEKAIGKSNFKIIMENVLPHFSPELTVLFFMEMALALSMLMQLGFFGLYVGNIRVVQNSDSNALVNISYEPEWASMLSSSINSFKTAPWTVLSPAAAFFISIFGFNLFGEGLRKKLQSKNSMFIVNFRNILTLKLISKKTLKYAGSLAIIILALFTTFTVRSSNNKKAITAEASALTNWEGENQVLIGSNEASHTADYLKAVLEKTGFKPLGKDYIQAYNVGNLYSINSYKFKVTSSNTTETLALGKDFSLENCTNYFLSGNLVFSENLDIFNIKDFSRFDGSFVALDEKIYSKEAIKNFSEKLQKSSKSLGIIDIISDAEKLPEVTYGSASSSPFIYLTRTASLKLKKDSQITLDIKTTTLSDTGKNVIGVLPGNNPKTSKEAILISVGYNYLDYDKESALKRIKMAIELAYKLNNKDSKLQRTIIIAFWDGNKVDKYSGERYYCANPLYLLENTVLNLDLTNIDTKGDTLRFNTELAPVSRYFAWAFNHELQTNLKNHGIKISTAGNNVLTQNLDVNKDPQAVLYTKGVPTIIAMPSEAKSLTKKTTVNDNFVDILVNTITENKY</sequence>
<dbReference type="Gene3D" id="1.10.3720.10">
    <property type="entry name" value="MetI-like"/>
    <property type="match status" value="1"/>
</dbReference>
<evidence type="ECO:0000256" key="3">
    <source>
        <dbReference type="ARBA" id="ARBA00022989"/>
    </source>
</evidence>
<dbReference type="SUPFAM" id="SSF53187">
    <property type="entry name" value="Zn-dependent exopeptidases"/>
    <property type="match status" value="1"/>
</dbReference>
<dbReference type="InterPro" id="IPR035906">
    <property type="entry name" value="MetI-like_sf"/>
</dbReference>
<name>A0ABS1ESM0_9CLOT</name>
<evidence type="ECO:0000256" key="4">
    <source>
        <dbReference type="ARBA" id="ARBA00023136"/>
    </source>
</evidence>
<keyword evidence="8" id="KW-1185">Reference proteome</keyword>
<feature type="domain" description="ABC transmembrane type-1" evidence="6">
    <location>
        <begin position="114"/>
        <end position="326"/>
    </location>
</feature>
<feature type="transmembrane region" description="Helical" evidence="5">
    <location>
        <begin position="38"/>
        <end position="57"/>
    </location>
</feature>
<protein>
    <submittedName>
        <fullName evidence="7">ABC transporter permease subunit</fullName>
    </submittedName>
</protein>
<evidence type="ECO:0000256" key="5">
    <source>
        <dbReference type="RuleBase" id="RU363032"/>
    </source>
</evidence>
<evidence type="ECO:0000313" key="8">
    <source>
        <dbReference type="Proteomes" id="UP000596739"/>
    </source>
</evidence>
<keyword evidence="2 5" id="KW-0812">Transmembrane</keyword>
<dbReference type="Proteomes" id="UP000596739">
    <property type="component" value="Unassembled WGS sequence"/>
</dbReference>
<dbReference type="RefSeq" id="WP_200271441.1">
    <property type="nucleotide sequence ID" value="NZ_JAENHN010000046.1"/>
</dbReference>
<evidence type="ECO:0000256" key="1">
    <source>
        <dbReference type="ARBA" id="ARBA00004141"/>
    </source>
</evidence>
<dbReference type="Gene3D" id="3.50.30.30">
    <property type="match status" value="1"/>
</dbReference>
<feature type="transmembrane region" description="Helical" evidence="5">
    <location>
        <begin position="358"/>
        <end position="377"/>
    </location>
</feature>
<feature type="transmembrane region" description="Helical" evidence="5">
    <location>
        <begin position="106"/>
        <end position="131"/>
    </location>
</feature>
<dbReference type="CDD" id="cd06261">
    <property type="entry name" value="TM_PBP2"/>
    <property type="match status" value="1"/>
</dbReference>
<dbReference type="Pfam" id="PF00528">
    <property type="entry name" value="BPD_transp_1"/>
    <property type="match status" value="1"/>
</dbReference>
<dbReference type="InterPro" id="IPR000515">
    <property type="entry name" value="MetI-like"/>
</dbReference>
<dbReference type="PANTHER" id="PTHR43839">
    <property type="entry name" value="OPPC IN A BINDING PROTEIN-DEPENDENT TRANSPORT SYSTEM"/>
    <property type="match status" value="1"/>
</dbReference>
<dbReference type="Gene3D" id="3.40.630.10">
    <property type="entry name" value="Zn peptidases"/>
    <property type="match status" value="1"/>
</dbReference>
<feature type="transmembrane region" description="Helical" evidence="5">
    <location>
        <begin position="244"/>
        <end position="267"/>
    </location>
</feature>
<keyword evidence="5" id="KW-0813">Transport</keyword>
<evidence type="ECO:0000313" key="7">
    <source>
        <dbReference type="EMBL" id="MBK1812324.1"/>
    </source>
</evidence>
<evidence type="ECO:0000259" key="6">
    <source>
        <dbReference type="PROSITE" id="PS50928"/>
    </source>
</evidence>
<evidence type="ECO:0000256" key="2">
    <source>
        <dbReference type="ARBA" id="ARBA00022692"/>
    </source>
</evidence>
<keyword evidence="3 5" id="KW-1133">Transmembrane helix</keyword>
<dbReference type="SUPFAM" id="SSF161098">
    <property type="entry name" value="MetI-like"/>
    <property type="match status" value="1"/>
</dbReference>
<accession>A0ABS1ESM0</accession>
<comment type="subcellular location">
    <subcellularLocation>
        <location evidence="5">Cell membrane</location>
        <topology evidence="5">Multi-pass membrane protein</topology>
    </subcellularLocation>
    <subcellularLocation>
        <location evidence="1">Membrane</location>
        <topology evidence="1">Multi-pass membrane protein</topology>
    </subcellularLocation>
</comment>
<comment type="caution">
    <text evidence="7">The sequence shown here is derived from an EMBL/GenBank/DDBJ whole genome shotgun (WGS) entry which is preliminary data.</text>
</comment>
<feature type="transmembrane region" description="Helical" evidence="5">
    <location>
        <begin position="152"/>
        <end position="175"/>
    </location>
</feature>
<gene>
    <name evidence="7" type="ORF">JHL18_17000</name>
</gene>